<name>A0A0G3ER60_9BURK</name>
<dbReference type="STRING" id="445709.ABW99_16390"/>
<dbReference type="AlphaFoldDB" id="A0A0G3ER60"/>
<dbReference type="SUPFAM" id="SSF48013">
    <property type="entry name" value="NusB-like"/>
    <property type="match status" value="1"/>
</dbReference>
<keyword evidence="2 5" id="KW-0808">Transferase</keyword>
<dbReference type="EMBL" id="CP011568">
    <property type="protein sequence ID" value="AKJ69553.1"/>
    <property type="molecule type" value="Genomic_DNA"/>
</dbReference>
<gene>
    <name evidence="7" type="ORF">ABW99_16390</name>
</gene>
<proteinExistence type="inferred from homology"/>
<evidence type="ECO:0000256" key="2">
    <source>
        <dbReference type="ARBA" id="ARBA00022679"/>
    </source>
</evidence>
<evidence type="ECO:0000256" key="1">
    <source>
        <dbReference type="ARBA" id="ARBA00022603"/>
    </source>
</evidence>
<dbReference type="InterPro" id="IPR001678">
    <property type="entry name" value="MeTrfase_RsmB-F_NOP2_dom"/>
</dbReference>
<dbReference type="SUPFAM" id="SSF53335">
    <property type="entry name" value="S-adenosyl-L-methionine-dependent methyltransferases"/>
    <property type="match status" value="1"/>
</dbReference>
<comment type="similarity">
    <text evidence="5">Belongs to the class I-like SAM-binding methyltransferase superfamily. RsmB/NOP family.</text>
</comment>
<dbReference type="InterPro" id="IPR006027">
    <property type="entry name" value="NusB_RsmB_TIM44"/>
</dbReference>
<dbReference type="Pfam" id="PF01029">
    <property type="entry name" value="NusB"/>
    <property type="match status" value="1"/>
</dbReference>
<feature type="binding site" evidence="5">
    <location>
        <position position="348"/>
    </location>
    <ligand>
        <name>S-adenosyl-L-methionine</name>
        <dbReference type="ChEBI" id="CHEBI:59789"/>
    </ligand>
</feature>
<feature type="active site" description="Nucleophile" evidence="5">
    <location>
        <position position="401"/>
    </location>
</feature>
<organism evidence="7 8">
    <name type="scientific">Pandoraea thiooxydans</name>
    <dbReference type="NCBI Taxonomy" id="445709"/>
    <lineage>
        <taxon>Bacteria</taxon>
        <taxon>Pseudomonadati</taxon>
        <taxon>Pseudomonadota</taxon>
        <taxon>Betaproteobacteria</taxon>
        <taxon>Burkholderiales</taxon>
        <taxon>Burkholderiaceae</taxon>
        <taxon>Pandoraea</taxon>
    </lineage>
</organism>
<dbReference type="PANTHER" id="PTHR22807">
    <property type="entry name" value="NOP2 YEAST -RELATED NOL1/NOP2/FMU SUN DOMAIN-CONTAINING"/>
    <property type="match status" value="1"/>
</dbReference>
<dbReference type="PATRIC" id="fig|445709.3.peg.3464"/>
<evidence type="ECO:0000256" key="3">
    <source>
        <dbReference type="ARBA" id="ARBA00022691"/>
    </source>
</evidence>
<sequence>MPAWCGHFFFLRPRRAALRFMPKSSLNPEGLAYSLDRAARAVDAVLSGTALPAALSRATIGAPPSARAAAQDLSYRAMRRLGTTRALLAALAKQAPAGQVRGVLLCALALLLDAPGEAAYPPFTLVDQAVAAVAANVRTASAKGFVNAVLRRFLREQEALTARVMQEPEARWNYPLWWIDAVRRAWPAQWESILAAGDTRGPLTVRVNCRGTTPEAALASLRAAGLDGEPGDAMSIRLARAVPVERLPGFQQGLLSVQDAGAQLAAPLLRAADGMRVLDACAAPGGKTGHLLEMADLDLVALEADAGRAERIHQNLDRLGLRATIRVGDAGDPAQWWDGRPFERILADVPCSASGIVRRHPDIRWLRRADDIPRLVETQRRIMQALWSTLAVGGELLYVTCSIFPDENEAQAQWFERFSPDAVRLDAPGQLLPAPGGAHDGFFYARFRKR</sequence>
<dbReference type="Proteomes" id="UP000036700">
    <property type="component" value="Chromosome"/>
</dbReference>
<dbReference type="InterPro" id="IPR029063">
    <property type="entry name" value="SAM-dependent_MTases_sf"/>
</dbReference>
<dbReference type="PRINTS" id="PR02008">
    <property type="entry name" value="RCMTFAMILY"/>
</dbReference>
<dbReference type="NCBIfam" id="NF008149">
    <property type="entry name" value="PRK10901.1"/>
    <property type="match status" value="1"/>
</dbReference>
<dbReference type="GO" id="GO:0006355">
    <property type="term" value="P:regulation of DNA-templated transcription"/>
    <property type="evidence" value="ECO:0007669"/>
    <property type="project" value="InterPro"/>
</dbReference>
<evidence type="ECO:0000313" key="8">
    <source>
        <dbReference type="Proteomes" id="UP000036700"/>
    </source>
</evidence>
<dbReference type="InterPro" id="IPR023267">
    <property type="entry name" value="RCMT"/>
</dbReference>
<dbReference type="Pfam" id="PF22458">
    <property type="entry name" value="RsmF-B_ferredox"/>
    <property type="match status" value="1"/>
</dbReference>
<evidence type="ECO:0000313" key="7">
    <source>
        <dbReference type="EMBL" id="AKJ69553.1"/>
    </source>
</evidence>
<feature type="binding site" evidence="5">
    <location>
        <position position="329"/>
    </location>
    <ligand>
        <name>S-adenosyl-L-methionine</name>
        <dbReference type="ChEBI" id="CHEBI:59789"/>
    </ligand>
</feature>
<dbReference type="Gene3D" id="3.40.50.150">
    <property type="entry name" value="Vaccinia Virus protein VP39"/>
    <property type="match status" value="1"/>
</dbReference>
<protein>
    <submittedName>
        <fullName evidence="7">16S rRNA methyltransferase</fullName>
    </submittedName>
</protein>
<dbReference type="Pfam" id="PF01189">
    <property type="entry name" value="Methyltr_RsmB-F"/>
    <property type="match status" value="1"/>
</dbReference>
<reference evidence="8" key="1">
    <citation type="submission" date="2015-06" db="EMBL/GenBank/DDBJ databases">
        <authorList>
            <person name="Lim Y.L."/>
            <person name="Ee R."/>
            <person name="Yong D."/>
            <person name="How K.Y."/>
            <person name="Yin W.F."/>
            <person name="Chan K.G."/>
        </authorList>
    </citation>
    <scope>NUCLEOTIDE SEQUENCE [LARGE SCALE GENOMIC DNA]</scope>
    <source>
        <strain evidence="8">DSM 25325</strain>
    </source>
</reference>
<dbReference type="Gene3D" id="3.30.70.1170">
    <property type="entry name" value="Sun protein, domain 3"/>
    <property type="match status" value="1"/>
</dbReference>
<dbReference type="Gene3D" id="1.10.940.10">
    <property type="entry name" value="NusB-like"/>
    <property type="match status" value="1"/>
</dbReference>
<dbReference type="InterPro" id="IPR035926">
    <property type="entry name" value="NusB-like_sf"/>
</dbReference>
<dbReference type="GO" id="GO:0008173">
    <property type="term" value="F:RNA methyltransferase activity"/>
    <property type="evidence" value="ECO:0007669"/>
    <property type="project" value="InterPro"/>
</dbReference>
<feature type="binding site" evidence="5">
    <location>
        <position position="303"/>
    </location>
    <ligand>
        <name>S-adenosyl-L-methionine</name>
        <dbReference type="ChEBI" id="CHEBI:59789"/>
    </ligand>
</feature>
<keyword evidence="3 5" id="KW-0949">S-adenosyl-L-methionine</keyword>
<accession>A0A0G3ER60</accession>
<dbReference type="Gene3D" id="1.10.287.730">
    <property type="entry name" value="Helix hairpin bin"/>
    <property type="match status" value="1"/>
</dbReference>
<feature type="domain" description="SAM-dependent MTase RsmB/NOP-type" evidence="6">
    <location>
        <begin position="193"/>
        <end position="450"/>
    </location>
</feature>
<keyword evidence="8" id="KW-1185">Reference proteome</keyword>
<dbReference type="PANTHER" id="PTHR22807:SF61">
    <property type="entry name" value="NOL1_NOP2_SUN FAMILY PROTEIN _ ANTITERMINATION NUSB DOMAIN-CONTAINING PROTEIN"/>
    <property type="match status" value="1"/>
</dbReference>
<dbReference type="GO" id="GO:0003723">
    <property type="term" value="F:RNA binding"/>
    <property type="evidence" value="ECO:0007669"/>
    <property type="project" value="UniProtKB-UniRule"/>
</dbReference>
<keyword evidence="1 5" id="KW-0489">Methyltransferase</keyword>
<feature type="binding site" evidence="5">
    <location>
        <begin position="281"/>
        <end position="287"/>
    </location>
    <ligand>
        <name>S-adenosyl-L-methionine</name>
        <dbReference type="ChEBI" id="CHEBI:59789"/>
    </ligand>
</feature>
<keyword evidence="4 5" id="KW-0694">RNA-binding</keyword>
<dbReference type="KEGG" id="ptx:ABW99_16390"/>
<dbReference type="PROSITE" id="PS51686">
    <property type="entry name" value="SAM_MT_RSMB_NOP"/>
    <property type="match status" value="1"/>
</dbReference>
<dbReference type="InterPro" id="IPR049560">
    <property type="entry name" value="MeTrfase_RsmB-F_NOP2_cat"/>
</dbReference>
<dbReference type="GO" id="GO:0001510">
    <property type="term" value="P:RNA methylation"/>
    <property type="evidence" value="ECO:0007669"/>
    <property type="project" value="InterPro"/>
</dbReference>
<dbReference type="CDD" id="cd02440">
    <property type="entry name" value="AdoMet_MTases"/>
    <property type="match status" value="1"/>
</dbReference>
<evidence type="ECO:0000256" key="4">
    <source>
        <dbReference type="ARBA" id="ARBA00022884"/>
    </source>
</evidence>
<evidence type="ECO:0000259" key="6">
    <source>
        <dbReference type="PROSITE" id="PS51686"/>
    </source>
</evidence>
<dbReference type="InterPro" id="IPR054728">
    <property type="entry name" value="RsmB-like_ferredoxin"/>
</dbReference>
<evidence type="ECO:0000256" key="5">
    <source>
        <dbReference type="PROSITE-ProRule" id="PRU01023"/>
    </source>
</evidence>